<dbReference type="PANTHER" id="PTHR10139:SF1">
    <property type="entry name" value="DOUBLE-STRAND BREAK REPAIR PROTEIN MRE11"/>
    <property type="match status" value="1"/>
</dbReference>
<gene>
    <name evidence="3" type="ORF">TeGR_g11944</name>
</gene>
<accession>A0ABQ6MCQ3</accession>
<feature type="domain" description="Mre11 DNA-binding" evidence="2">
    <location>
        <begin position="4"/>
        <end position="189"/>
    </location>
</feature>
<sequence length="207" mass="22983">ISKVRGFAMADISLSDEPGLAPDDPKIDEKITKILAAKVQELIGIARSSYQEAQEAAAAFREETIVPSEDDPEVKPKFDISNPELVLVRLRVEHSGFSTINNQRFGARFVGDVANASDMLLFHRKKKPQDASSTAGKKKRKKADLAEPVMEDMDPEIRVEDLIKDNLLTGEKKMEILDERDMSVALDDFVFKNQAQAIVEKVAESLA</sequence>
<keyword evidence="4" id="KW-1185">Reference proteome</keyword>
<protein>
    <recommendedName>
        <fullName evidence="2">Mre11 DNA-binding domain-containing protein</fullName>
    </recommendedName>
</protein>
<dbReference type="Gene3D" id="3.30.110.110">
    <property type="entry name" value="Mre11, capping domain"/>
    <property type="match status" value="1"/>
</dbReference>
<name>A0ABQ6MCQ3_9STRA</name>
<feature type="region of interest" description="Disordered" evidence="1">
    <location>
        <begin position="125"/>
        <end position="146"/>
    </location>
</feature>
<dbReference type="EMBL" id="BRYB01003988">
    <property type="protein sequence ID" value="GMI23890.1"/>
    <property type="molecule type" value="Genomic_DNA"/>
</dbReference>
<proteinExistence type="predicted"/>
<dbReference type="Pfam" id="PF04152">
    <property type="entry name" value="Mre11_DNA_bind"/>
    <property type="match status" value="1"/>
</dbReference>
<reference evidence="3 4" key="1">
    <citation type="journal article" date="2023" name="Commun. Biol.">
        <title>Genome analysis of Parmales, the sister group of diatoms, reveals the evolutionary specialization of diatoms from phago-mixotrophs to photoautotrophs.</title>
        <authorList>
            <person name="Ban H."/>
            <person name="Sato S."/>
            <person name="Yoshikawa S."/>
            <person name="Yamada K."/>
            <person name="Nakamura Y."/>
            <person name="Ichinomiya M."/>
            <person name="Sato N."/>
            <person name="Blanc-Mathieu R."/>
            <person name="Endo H."/>
            <person name="Kuwata A."/>
            <person name="Ogata H."/>
        </authorList>
    </citation>
    <scope>NUCLEOTIDE SEQUENCE [LARGE SCALE GENOMIC DNA]</scope>
</reference>
<evidence type="ECO:0000313" key="4">
    <source>
        <dbReference type="Proteomes" id="UP001165060"/>
    </source>
</evidence>
<dbReference type="InterPro" id="IPR038487">
    <property type="entry name" value="Mre11_capping_dom"/>
</dbReference>
<organism evidence="3 4">
    <name type="scientific">Tetraparma gracilis</name>
    <dbReference type="NCBI Taxonomy" id="2962635"/>
    <lineage>
        <taxon>Eukaryota</taxon>
        <taxon>Sar</taxon>
        <taxon>Stramenopiles</taxon>
        <taxon>Ochrophyta</taxon>
        <taxon>Bolidophyceae</taxon>
        <taxon>Parmales</taxon>
        <taxon>Triparmaceae</taxon>
        <taxon>Tetraparma</taxon>
    </lineage>
</organism>
<dbReference type="SMART" id="SM01347">
    <property type="entry name" value="Mre11_DNA_bind"/>
    <property type="match status" value="1"/>
</dbReference>
<dbReference type="InterPro" id="IPR007281">
    <property type="entry name" value="Mre11_DNA-bd"/>
</dbReference>
<evidence type="ECO:0000313" key="3">
    <source>
        <dbReference type="EMBL" id="GMI23890.1"/>
    </source>
</evidence>
<feature type="non-terminal residue" evidence="3">
    <location>
        <position position="207"/>
    </location>
</feature>
<evidence type="ECO:0000259" key="2">
    <source>
        <dbReference type="SMART" id="SM01347"/>
    </source>
</evidence>
<feature type="non-terminal residue" evidence="3">
    <location>
        <position position="1"/>
    </location>
</feature>
<evidence type="ECO:0000256" key="1">
    <source>
        <dbReference type="SAM" id="MobiDB-lite"/>
    </source>
</evidence>
<dbReference type="Proteomes" id="UP001165060">
    <property type="component" value="Unassembled WGS sequence"/>
</dbReference>
<dbReference type="PANTHER" id="PTHR10139">
    <property type="entry name" value="DOUBLE-STRAND BREAK REPAIR PROTEIN MRE11"/>
    <property type="match status" value="1"/>
</dbReference>
<comment type="caution">
    <text evidence="3">The sequence shown here is derived from an EMBL/GenBank/DDBJ whole genome shotgun (WGS) entry which is preliminary data.</text>
</comment>